<organism evidence="1 2">
    <name type="scientific">Desulfosarcina ovata subsp. ovata</name>
    <dbReference type="NCBI Taxonomy" id="2752305"/>
    <lineage>
        <taxon>Bacteria</taxon>
        <taxon>Pseudomonadati</taxon>
        <taxon>Thermodesulfobacteriota</taxon>
        <taxon>Desulfobacteria</taxon>
        <taxon>Desulfobacterales</taxon>
        <taxon>Desulfosarcinaceae</taxon>
        <taxon>Desulfosarcina</taxon>
    </lineage>
</organism>
<sequence length="39" mass="4623">MEQVDKVGGITRKLMHVTRYKTKIYLDQQIIDIDQSSDR</sequence>
<dbReference type="EMBL" id="AP021879">
    <property type="protein sequence ID" value="BBO91452.1"/>
    <property type="molecule type" value="Genomic_DNA"/>
</dbReference>
<dbReference type="Proteomes" id="UP000422108">
    <property type="component" value="Chromosome"/>
</dbReference>
<accession>A0A5K8AFL0</accession>
<evidence type="ECO:0000313" key="1">
    <source>
        <dbReference type="EMBL" id="BBO91452.1"/>
    </source>
</evidence>
<protein>
    <submittedName>
        <fullName evidence="1">Uncharacterized protein</fullName>
    </submittedName>
</protein>
<name>A0A5K8AFL0_9BACT</name>
<gene>
    <name evidence="1" type="ORF">DSCOOX_46320</name>
</gene>
<keyword evidence="2" id="KW-1185">Reference proteome</keyword>
<proteinExistence type="predicted"/>
<evidence type="ECO:0000313" key="2">
    <source>
        <dbReference type="Proteomes" id="UP000422108"/>
    </source>
</evidence>
<reference evidence="1 2" key="1">
    <citation type="submission" date="2019-11" db="EMBL/GenBank/DDBJ databases">
        <title>Comparative genomics of hydrocarbon-degrading Desulfosarcina strains.</title>
        <authorList>
            <person name="Watanabe M."/>
            <person name="Kojima H."/>
            <person name="Fukui M."/>
        </authorList>
    </citation>
    <scope>NUCLEOTIDE SEQUENCE [LARGE SCALE GENOMIC DNA]</scope>
    <source>
        <strain evidence="2">oXyS1</strain>
    </source>
</reference>
<dbReference type="AlphaFoldDB" id="A0A5K8AFL0"/>